<protein>
    <submittedName>
        <fullName evidence="1">36599_t:CDS:1</fullName>
    </submittedName>
</protein>
<comment type="caution">
    <text evidence="1">The sequence shown here is derived from an EMBL/GenBank/DDBJ whole genome shotgun (WGS) entry which is preliminary data.</text>
</comment>
<keyword evidence="2" id="KW-1185">Reference proteome</keyword>
<reference evidence="1" key="1">
    <citation type="submission" date="2021-06" db="EMBL/GenBank/DDBJ databases">
        <authorList>
            <person name="Kallberg Y."/>
            <person name="Tangrot J."/>
            <person name="Rosling A."/>
        </authorList>
    </citation>
    <scope>NUCLEOTIDE SEQUENCE</scope>
    <source>
        <strain evidence="1">MA461A</strain>
    </source>
</reference>
<dbReference type="Proteomes" id="UP000789920">
    <property type="component" value="Unassembled WGS sequence"/>
</dbReference>
<feature type="non-terminal residue" evidence="1">
    <location>
        <position position="1"/>
    </location>
</feature>
<gene>
    <name evidence="1" type="ORF">RPERSI_LOCUS21414</name>
</gene>
<dbReference type="EMBL" id="CAJVQC010062687">
    <property type="protein sequence ID" value="CAG8802919.1"/>
    <property type="molecule type" value="Genomic_DNA"/>
</dbReference>
<accession>A0ACA9RQW1</accession>
<evidence type="ECO:0000313" key="2">
    <source>
        <dbReference type="Proteomes" id="UP000789920"/>
    </source>
</evidence>
<proteinExistence type="predicted"/>
<evidence type="ECO:0000313" key="1">
    <source>
        <dbReference type="EMBL" id="CAG8802919.1"/>
    </source>
</evidence>
<sequence length="79" mass="8891">RKKKYKLTNITNNRRNTQSTVYWKQHAEISLEYFHSSTSLEACPQASDAGHNGHTPHQTSNAGRNGHTPVGMRATDNIK</sequence>
<name>A0ACA9RQW1_9GLOM</name>
<organism evidence="1 2">
    <name type="scientific">Racocetra persica</name>
    <dbReference type="NCBI Taxonomy" id="160502"/>
    <lineage>
        <taxon>Eukaryota</taxon>
        <taxon>Fungi</taxon>
        <taxon>Fungi incertae sedis</taxon>
        <taxon>Mucoromycota</taxon>
        <taxon>Glomeromycotina</taxon>
        <taxon>Glomeromycetes</taxon>
        <taxon>Diversisporales</taxon>
        <taxon>Gigasporaceae</taxon>
        <taxon>Racocetra</taxon>
    </lineage>
</organism>